<evidence type="ECO:0008006" key="8">
    <source>
        <dbReference type="Google" id="ProtNLM"/>
    </source>
</evidence>
<dbReference type="AlphaFoldDB" id="A0A8S1JC53"/>
<dbReference type="Proteomes" id="UP000708148">
    <property type="component" value="Unassembled WGS sequence"/>
</dbReference>
<evidence type="ECO:0000313" key="7">
    <source>
        <dbReference type="Proteomes" id="UP000708148"/>
    </source>
</evidence>
<keyword evidence="4" id="KW-0496">Mitochondrion</keyword>
<comment type="similarity">
    <text evidence="2">Belongs to the ATP12 family.</text>
</comment>
<evidence type="ECO:0000256" key="5">
    <source>
        <dbReference type="ARBA" id="ARBA00023186"/>
    </source>
</evidence>
<dbReference type="InterPro" id="IPR023335">
    <property type="entry name" value="ATP12_ortho_dom_sf"/>
</dbReference>
<comment type="subcellular location">
    <subcellularLocation>
        <location evidence="1">Mitochondrion</location>
    </subcellularLocation>
</comment>
<dbReference type="InterPro" id="IPR042272">
    <property type="entry name" value="ATP12_ATP_synth-F1-assembly_N"/>
</dbReference>
<dbReference type="Gene3D" id="3.30.2180.10">
    <property type="entry name" value="ATP12-like"/>
    <property type="match status" value="1"/>
</dbReference>
<evidence type="ECO:0000256" key="4">
    <source>
        <dbReference type="ARBA" id="ARBA00023128"/>
    </source>
</evidence>
<dbReference type="Pfam" id="PF07542">
    <property type="entry name" value="ATP12"/>
    <property type="match status" value="1"/>
</dbReference>
<dbReference type="GO" id="GO:0033615">
    <property type="term" value="P:mitochondrial proton-transporting ATP synthase complex assembly"/>
    <property type="evidence" value="ECO:0007669"/>
    <property type="project" value="TreeGrafter"/>
</dbReference>
<dbReference type="PANTHER" id="PTHR21013:SF10">
    <property type="entry name" value="ATP SYNTHASE MITOCHONDRIAL F1 COMPLEX ASSEMBLY FACTOR 2"/>
    <property type="match status" value="1"/>
</dbReference>
<dbReference type="Gene3D" id="1.10.3580.10">
    <property type="entry name" value="ATP12 ATPase"/>
    <property type="match status" value="1"/>
</dbReference>
<organism evidence="6 7">
    <name type="scientific">Ostreobium quekettii</name>
    <dbReference type="NCBI Taxonomy" id="121088"/>
    <lineage>
        <taxon>Eukaryota</taxon>
        <taxon>Viridiplantae</taxon>
        <taxon>Chlorophyta</taxon>
        <taxon>core chlorophytes</taxon>
        <taxon>Ulvophyceae</taxon>
        <taxon>TCBD clade</taxon>
        <taxon>Bryopsidales</taxon>
        <taxon>Ostreobineae</taxon>
        <taxon>Ostreobiaceae</taxon>
        <taxon>Ostreobium</taxon>
    </lineage>
</organism>
<evidence type="ECO:0000256" key="2">
    <source>
        <dbReference type="ARBA" id="ARBA00008231"/>
    </source>
</evidence>
<keyword evidence="3" id="KW-0809">Transit peptide</keyword>
<dbReference type="EMBL" id="CAJHUC010003110">
    <property type="protein sequence ID" value="CAD7705379.1"/>
    <property type="molecule type" value="Genomic_DNA"/>
</dbReference>
<name>A0A8S1JC53_9CHLO</name>
<evidence type="ECO:0000256" key="3">
    <source>
        <dbReference type="ARBA" id="ARBA00022946"/>
    </source>
</evidence>
<dbReference type="SUPFAM" id="SSF160909">
    <property type="entry name" value="ATP12-like"/>
    <property type="match status" value="1"/>
</dbReference>
<evidence type="ECO:0000256" key="1">
    <source>
        <dbReference type="ARBA" id="ARBA00004173"/>
    </source>
</evidence>
<dbReference type="GO" id="GO:0005739">
    <property type="term" value="C:mitochondrion"/>
    <property type="evidence" value="ECO:0007669"/>
    <property type="project" value="UniProtKB-SubCell"/>
</dbReference>
<comment type="caution">
    <text evidence="6">The sequence shown here is derived from an EMBL/GenBank/DDBJ whole genome shotgun (WGS) entry which is preliminary data.</text>
</comment>
<dbReference type="PANTHER" id="PTHR21013">
    <property type="entry name" value="ATP SYNTHASE MITOCHONDRIAL F1 COMPLEX ASSEMBLY FACTOR 2/ATP12 PROTEIN, MITOCHONDRIAL PRECURSOR"/>
    <property type="match status" value="1"/>
</dbReference>
<accession>A0A8S1JC53</accession>
<dbReference type="InterPro" id="IPR011419">
    <property type="entry name" value="ATP12_ATP_synth-F1-assembly"/>
</dbReference>
<protein>
    <recommendedName>
        <fullName evidence="8">ATP synthase mitochondrial F1 complex assembly factor 2</fullName>
    </recommendedName>
</protein>
<sequence>MAGRWLPLGRRAAAALGGGAKDATMKACGGAWIEGMPTAGMASEASCAHSPGDADGATGRVYRNVGVERAEGKGGYAVLLDGRALKTPAGHQFVLPTYRLALAIAAEWEWQKGRSIWPITMPIHSLAATSIDMPKPRIRVIEDMLHFIHTDAVCCRVDPGELADKQAEMYNPLVSWVVDRFGVQLELSDTIFGAQQSESTVDVFHQYLQGLDAWHLTAADAMASSCKSLIIGLALLNDRVSLLEAIEISRLEEEFQIGAWGLVEGGHDLDIAETKVRLSSTKAFVRLLKS</sequence>
<evidence type="ECO:0000313" key="6">
    <source>
        <dbReference type="EMBL" id="CAD7705379.1"/>
    </source>
</evidence>
<dbReference type="OrthoDB" id="5673at2759"/>
<keyword evidence="5" id="KW-0143">Chaperone</keyword>
<gene>
    <name evidence="6" type="ORF">OSTQU699_LOCUS10734</name>
</gene>
<reference evidence="6" key="1">
    <citation type="submission" date="2020-12" db="EMBL/GenBank/DDBJ databases">
        <authorList>
            <person name="Iha C."/>
        </authorList>
    </citation>
    <scope>NUCLEOTIDE SEQUENCE</scope>
</reference>
<keyword evidence="7" id="KW-1185">Reference proteome</keyword>
<proteinExistence type="inferred from homology"/>